<feature type="transmembrane region" description="Helical" evidence="6">
    <location>
        <begin position="373"/>
        <end position="391"/>
    </location>
</feature>
<evidence type="ECO:0000313" key="8">
    <source>
        <dbReference type="Proteomes" id="UP000789803"/>
    </source>
</evidence>
<dbReference type="PANTHER" id="PTHR30250:SF26">
    <property type="entry name" value="PSMA PROTEIN"/>
    <property type="match status" value="1"/>
</dbReference>
<feature type="transmembrane region" description="Helical" evidence="6">
    <location>
        <begin position="77"/>
        <end position="102"/>
    </location>
</feature>
<dbReference type="CDD" id="cd12082">
    <property type="entry name" value="MATE_like"/>
    <property type="match status" value="1"/>
</dbReference>
<accession>A0ABM8Q7H8</accession>
<keyword evidence="5 6" id="KW-0472">Membrane</keyword>
<organism evidence="7 8">
    <name type="scientific">Campylobacter majalis</name>
    <dbReference type="NCBI Taxonomy" id="2790656"/>
    <lineage>
        <taxon>Bacteria</taxon>
        <taxon>Pseudomonadati</taxon>
        <taxon>Campylobacterota</taxon>
        <taxon>Epsilonproteobacteria</taxon>
        <taxon>Campylobacterales</taxon>
        <taxon>Campylobacteraceae</taxon>
        <taxon>Campylobacter</taxon>
    </lineage>
</organism>
<evidence type="ECO:0000256" key="4">
    <source>
        <dbReference type="ARBA" id="ARBA00022989"/>
    </source>
</evidence>
<comment type="caution">
    <text evidence="7">The sequence shown here is derived from an EMBL/GenBank/DDBJ whole genome shotgun (WGS) entry which is preliminary data.</text>
</comment>
<dbReference type="PANTHER" id="PTHR30250">
    <property type="entry name" value="PST FAMILY PREDICTED COLANIC ACID TRANSPORTER"/>
    <property type="match status" value="1"/>
</dbReference>
<name>A0ABM8Q7H8_9BACT</name>
<feature type="transmembrane region" description="Helical" evidence="6">
    <location>
        <begin position="156"/>
        <end position="173"/>
    </location>
</feature>
<proteinExistence type="predicted"/>
<evidence type="ECO:0000256" key="5">
    <source>
        <dbReference type="ARBA" id="ARBA00023136"/>
    </source>
</evidence>
<keyword evidence="3 6" id="KW-0812">Transmembrane</keyword>
<evidence type="ECO:0000313" key="7">
    <source>
        <dbReference type="EMBL" id="CAD7288909.1"/>
    </source>
</evidence>
<feature type="transmembrane region" description="Helical" evidence="6">
    <location>
        <begin position="397"/>
        <end position="416"/>
    </location>
</feature>
<feature type="transmembrane region" description="Helical" evidence="6">
    <location>
        <begin position="437"/>
        <end position="458"/>
    </location>
</feature>
<sequence length="508" mass="57378">MAINLISSIIVFIVSMGINFLLTPFILKSLGNEAYGFVGLSNAIVSYASIITVAINSVSGRFVAYEWHKNNIPKSNIYYSSVLVVNVFFCIVVVVCSGLFLLNINKILDVPPHLENDVFLTFVFYFINFCVGLFNGVITVCAFVKNKLYLISIRNAISSAILAICIVLLFYFFKPMIFYIAISALIASLFVFFSTIFISSRITPELKFSLFAFDFKSIKELFSSGIYNSFNALNRILITGMDLFICNIFLNANMTGILAVSKAAPIILESFVAQISFIFSPKFVELYSKNEIANLIMQSKLSMRITAFILIAPVAVFVVFGQEFYTLWLPFKNKSEILLIYELSLIVLLPILLISFVFSLFNLDSATNQLRRPAIANTILGFGTILAQIAILKFTNYGIYGIVVTAAIFYSLRICFFDLINASLNLNQSISTFYPTFLRLVCVFMTILLMVFGLKFYINIQIISWVDFVLHSILFAIFGYVFCLFLLFNQKERQSIMGLIKSKLRQNK</sequence>
<feature type="transmembrane region" description="Helical" evidence="6">
    <location>
        <begin position="34"/>
        <end position="56"/>
    </location>
</feature>
<gene>
    <name evidence="7" type="primary">epsK</name>
    <name evidence="7" type="ORF">LMG7974_01220</name>
</gene>
<evidence type="ECO:0000256" key="2">
    <source>
        <dbReference type="ARBA" id="ARBA00022475"/>
    </source>
</evidence>
<feature type="transmembrane region" description="Helical" evidence="6">
    <location>
        <begin position="470"/>
        <end position="488"/>
    </location>
</feature>
<dbReference type="InterPro" id="IPR050833">
    <property type="entry name" value="Poly_Biosynth_Transport"/>
</dbReference>
<feature type="transmembrane region" description="Helical" evidence="6">
    <location>
        <begin position="5"/>
        <end position="22"/>
    </location>
</feature>
<keyword evidence="2" id="KW-1003">Cell membrane</keyword>
<evidence type="ECO:0000256" key="6">
    <source>
        <dbReference type="SAM" id="Phobius"/>
    </source>
</evidence>
<protein>
    <submittedName>
        <fullName evidence="7">Membrane protein EpsK</fullName>
    </submittedName>
</protein>
<feature type="transmembrane region" description="Helical" evidence="6">
    <location>
        <begin position="305"/>
        <end position="325"/>
    </location>
</feature>
<dbReference type="Proteomes" id="UP000789803">
    <property type="component" value="Unassembled WGS sequence"/>
</dbReference>
<feature type="transmembrane region" description="Helical" evidence="6">
    <location>
        <begin position="122"/>
        <end position="144"/>
    </location>
</feature>
<evidence type="ECO:0000256" key="1">
    <source>
        <dbReference type="ARBA" id="ARBA00004651"/>
    </source>
</evidence>
<keyword evidence="4 6" id="KW-1133">Transmembrane helix</keyword>
<reference evidence="7 8" key="1">
    <citation type="submission" date="2020-11" db="EMBL/GenBank/DDBJ databases">
        <authorList>
            <person name="Peeters C."/>
        </authorList>
    </citation>
    <scope>NUCLEOTIDE SEQUENCE [LARGE SCALE GENOMIC DNA]</scope>
    <source>
        <strain evidence="7 8">LMG 7974</strain>
    </source>
</reference>
<dbReference type="RefSeq" id="WP_229933013.1">
    <property type="nucleotide sequence ID" value="NZ_CAJHOF010000010.1"/>
</dbReference>
<dbReference type="EMBL" id="CAJHOF010000010">
    <property type="protein sequence ID" value="CAD7288909.1"/>
    <property type="molecule type" value="Genomic_DNA"/>
</dbReference>
<feature type="transmembrane region" description="Helical" evidence="6">
    <location>
        <begin position="337"/>
        <end position="361"/>
    </location>
</feature>
<comment type="subcellular location">
    <subcellularLocation>
        <location evidence="1">Cell membrane</location>
        <topology evidence="1">Multi-pass membrane protein</topology>
    </subcellularLocation>
</comment>
<feature type="transmembrane region" description="Helical" evidence="6">
    <location>
        <begin position="179"/>
        <end position="198"/>
    </location>
</feature>
<keyword evidence="8" id="KW-1185">Reference proteome</keyword>
<evidence type="ECO:0000256" key="3">
    <source>
        <dbReference type="ARBA" id="ARBA00022692"/>
    </source>
</evidence>